<feature type="active site" description="Nucleophile" evidence="4">
    <location>
        <position position="9"/>
    </location>
</feature>
<accession>A0A5M3N7N9</accession>
<name>A0A5M3N7N9_CONPW</name>
<evidence type="ECO:0000256" key="1">
    <source>
        <dbReference type="ARBA" id="ARBA00011063"/>
    </source>
</evidence>
<feature type="active site" evidence="4">
    <location>
        <position position="15"/>
    </location>
</feature>
<evidence type="ECO:0000256" key="3">
    <source>
        <dbReference type="ARBA" id="ARBA00022912"/>
    </source>
</evidence>
<dbReference type="InterPro" id="IPR023485">
    <property type="entry name" value="Ptyr_pPase"/>
</dbReference>
<proteinExistence type="inferred from homology"/>
<keyword evidence="2" id="KW-0378">Hydrolase</keyword>
<protein>
    <submittedName>
        <fullName evidence="6">Phosphotyrosine protein phosphatase</fullName>
    </submittedName>
</protein>
<evidence type="ECO:0000256" key="2">
    <source>
        <dbReference type="ARBA" id="ARBA00022801"/>
    </source>
</evidence>
<dbReference type="SMART" id="SM00226">
    <property type="entry name" value="LMWPc"/>
    <property type="match status" value="1"/>
</dbReference>
<evidence type="ECO:0000259" key="5">
    <source>
        <dbReference type="SMART" id="SM00226"/>
    </source>
</evidence>
<dbReference type="PRINTS" id="PR00719">
    <property type="entry name" value="LMWPTPASE"/>
</dbReference>
<evidence type="ECO:0000313" key="7">
    <source>
        <dbReference type="Proteomes" id="UP000053558"/>
    </source>
</evidence>
<organism evidence="6 7">
    <name type="scientific">Coniophora puteana (strain RWD-64-598)</name>
    <name type="common">Brown rot fungus</name>
    <dbReference type="NCBI Taxonomy" id="741705"/>
    <lineage>
        <taxon>Eukaryota</taxon>
        <taxon>Fungi</taxon>
        <taxon>Dikarya</taxon>
        <taxon>Basidiomycota</taxon>
        <taxon>Agaricomycotina</taxon>
        <taxon>Agaricomycetes</taxon>
        <taxon>Agaricomycetidae</taxon>
        <taxon>Boletales</taxon>
        <taxon>Coniophorineae</taxon>
        <taxon>Coniophoraceae</taxon>
        <taxon>Coniophora</taxon>
    </lineage>
</organism>
<reference evidence="7" key="1">
    <citation type="journal article" date="2012" name="Science">
        <title>The Paleozoic origin of enzymatic lignin decomposition reconstructed from 31 fungal genomes.</title>
        <authorList>
            <person name="Floudas D."/>
            <person name="Binder M."/>
            <person name="Riley R."/>
            <person name="Barry K."/>
            <person name="Blanchette R.A."/>
            <person name="Henrissat B."/>
            <person name="Martinez A.T."/>
            <person name="Otillar R."/>
            <person name="Spatafora J.W."/>
            <person name="Yadav J.S."/>
            <person name="Aerts A."/>
            <person name="Benoit I."/>
            <person name="Boyd A."/>
            <person name="Carlson A."/>
            <person name="Copeland A."/>
            <person name="Coutinho P.M."/>
            <person name="de Vries R.P."/>
            <person name="Ferreira P."/>
            <person name="Findley K."/>
            <person name="Foster B."/>
            <person name="Gaskell J."/>
            <person name="Glotzer D."/>
            <person name="Gorecki P."/>
            <person name="Heitman J."/>
            <person name="Hesse C."/>
            <person name="Hori C."/>
            <person name="Igarashi K."/>
            <person name="Jurgens J.A."/>
            <person name="Kallen N."/>
            <person name="Kersten P."/>
            <person name="Kohler A."/>
            <person name="Kuees U."/>
            <person name="Kumar T.K.A."/>
            <person name="Kuo A."/>
            <person name="LaButti K."/>
            <person name="Larrondo L.F."/>
            <person name="Lindquist E."/>
            <person name="Ling A."/>
            <person name="Lombard V."/>
            <person name="Lucas S."/>
            <person name="Lundell T."/>
            <person name="Martin R."/>
            <person name="McLaughlin D.J."/>
            <person name="Morgenstern I."/>
            <person name="Morin E."/>
            <person name="Murat C."/>
            <person name="Nagy L.G."/>
            <person name="Nolan M."/>
            <person name="Ohm R.A."/>
            <person name="Patyshakuliyeva A."/>
            <person name="Rokas A."/>
            <person name="Ruiz-Duenas F.J."/>
            <person name="Sabat G."/>
            <person name="Salamov A."/>
            <person name="Samejima M."/>
            <person name="Schmutz J."/>
            <person name="Slot J.C."/>
            <person name="St John F."/>
            <person name="Stenlid J."/>
            <person name="Sun H."/>
            <person name="Sun S."/>
            <person name="Syed K."/>
            <person name="Tsang A."/>
            <person name="Wiebenga A."/>
            <person name="Young D."/>
            <person name="Pisabarro A."/>
            <person name="Eastwood D.C."/>
            <person name="Martin F."/>
            <person name="Cullen D."/>
            <person name="Grigoriev I.V."/>
            <person name="Hibbett D.S."/>
        </authorList>
    </citation>
    <scope>NUCLEOTIDE SEQUENCE [LARGE SCALE GENOMIC DNA]</scope>
    <source>
        <strain evidence="7">RWD-64-598 SS2</strain>
    </source>
</reference>
<dbReference type="OMA" id="VCHGNIC"/>
<gene>
    <name evidence="6" type="ORF">CONPUDRAFT_115627</name>
</gene>
<comment type="similarity">
    <text evidence="1">Belongs to the low molecular weight phosphotyrosine protein phosphatase family.</text>
</comment>
<dbReference type="Proteomes" id="UP000053558">
    <property type="component" value="Unassembled WGS sequence"/>
</dbReference>
<dbReference type="GeneID" id="19199170"/>
<comment type="caution">
    <text evidence="6">The sequence shown here is derived from an EMBL/GenBank/DDBJ whole genome shotgun (WGS) entry which is preliminary data.</text>
</comment>
<evidence type="ECO:0000256" key="4">
    <source>
        <dbReference type="PIRSR" id="PIRSR617867-1"/>
    </source>
</evidence>
<dbReference type="PANTHER" id="PTHR11717:SF7">
    <property type="entry name" value="LOW MOLECULAR WEIGHT PHOSPHOTYROSINE PROTEIN PHOSPHATASE"/>
    <property type="match status" value="1"/>
</dbReference>
<dbReference type="InterPro" id="IPR050438">
    <property type="entry name" value="LMW_PTPase"/>
</dbReference>
<dbReference type="FunFam" id="3.40.50.2300:FF:000409">
    <property type="entry name" value="Low molecular weight phosphotyrosine protein phosphatase, putative"/>
    <property type="match status" value="1"/>
</dbReference>
<dbReference type="PANTHER" id="PTHR11717">
    <property type="entry name" value="LOW MOLECULAR WEIGHT PROTEIN TYROSINE PHOSPHATASE"/>
    <property type="match status" value="1"/>
</dbReference>
<dbReference type="OrthoDB" id="3388at2759"/>
<dbReference type="Gene3D" id="3.40.50.2300">
    <property type="match status" value="1"/>
</dbReference>
<keyword evidence="3" id="KW-0904">Protein phosphatase</keyword>
<dbReference type="GO" id="GO:0004725">
    <property type="term" value="F:protein tyrosine phosphatase activity"/>
    <property type="evidence" value="ECO:0007669"/>
    <property type="project" value="InterPro"/>
</dbReference>
<dbReference type="KEGG" id="cput:CONPUDRAFT_115627"/>
<evidence type="ECO:0000313" key="6">
    <source>
        <dbReference type="EMBL" id="EIW86855.1"/>
    </source>
</evidence>
<dbReference type="AlphaFoldDB" id="A0A5M3N7N9"/>
<feature type="domain" description="Phosphotyrosine protein phosphatase I" evidence="5">
    <location>
        <begin position="3"/>
        <end position="146"/>
    </location>
</feature>
<dbReference type="CDD" id="cd16343">
    <property type="entry name" value="LMWPTP"/>
    <property type="match status" value="1"/>
</dbReference>
<feature type="active site" description="Proton donor" evidence="4">
    <location>
        <position position="120"/>
    </location>
</feature>
<dbReference type="Pfam" id="PF01451">
    <property type="entry name" value="LMWPc"/>
    <property type="match status" value="1"/>
</dbReference>
<keyword evidence="7" id="KW-1185">Reference proteome</keyword>
<dbReference type="EMBL" id="JH711573">
    <property type="protein sequence ID" value="EIW86855.1"/>
    <property type="molecule type" value="Genomic_DNA"/>
</dbReference>
<sequence>MAPSVLIVCLGNICRSPMGEAVLRHIADERGIDITVDSAGTAAYHQGEDPDPRTVDVCRKNNVPIDHRARKVIQADFSRFQYILAADKSNLSNLQSMKPQGSSAEVRLWGSYLDGMPIADPYYGGNDGFKQVFEQCEKLSNAFLDQVIGKE</sequence>
<dbReference type="InterPro" id="IPR017867">
    <property type="entry name" value="Tyr_phospatase_low_mol_wt"/>
</dbReference>
<dbReference type="InterPro" id="IPR036196">
    <property type="entry name" value="Ptyr_pPase_sf"/>
</dbReference>
<dbReference type="SUPFAM" id="SSF52788">
    <property type="entry name" value="Phosphotyrosine protein phosphatases I"/>
    <property type="match status" value="1"/>
</dbReference>
<dbReference type="RefSeq" id="XP_007763528.1">
    <property type="nucleotide sequence ID" value="XM_007765338.1"/>
</dbReference>